<dbReference type="Gene3D" id="3.40.50.150">
    <property type="entry name" value="Vaccinia Virus protein VP39"/>
    <property type="match status" value="1"/>
</dbReference>
<comment type="caution">
    <text evidence="8">The sequence shown here is derived from an EMBL/GenBank/DDBJ whole genome shotgun (WGS) entry which is preliminary data.</text>
</comment>
<organism evidence="8 9">
    <name type="scientific">Plectonema radiosum NIES-515</name>
    <dbReference type="NCBI Taxonomy" id="2986073"/>
    <lineage>
        <taxon>Bacteria</taxon>
        <taxon>Bacillati</taxon>
        <taxon>Cyanobacteriota</taxon>
        <taxon>Cyanophyceae</taxon>
        <taxon>Oscillatoriophycideae</taxon>
        <taxon>Oscillatoriales</taxon>
        <taxon>Microcoleaceae</taxon>
        <taxon>Plectonema</taxon>
    </lineage>
</organism>
<dbReference type="Pfam" id="PF00145">
    <property type="entry name" value="DNA_methylase"/>
    <property type="match status" value="1"/>
</dbReference>
<dbReference type="InterPro" id="IPR001525">
    <property type="entry name" value="C5_MeTfrase"/>
</dbReference>
<dbReference type="GO" id="GO:0032259">
    <property type="term" value="P:methylation"/>
    <property type="evidence" value="ECO:0007669"/>
    <property type="project" value="UniProtKB-KW"/>
</dbReference>
<dbReference type="Gene3D" id="3.90.120.10">
    <property type="entry name" value="DNA Methylase, subunit A, domain 2"/>
    <property type="match status" value="1"/>
</dbReference>
<dbReference type="InterPro" id="IPR029063">
    <property type="entry name" value="SAM-dependent_MTases_sf"/>
</dbReference>
<evidence type="ECO:0000256" key="7">
    <source>
        <dbReference type="RuleBase" id="RU000417"/>
    </source>
</evidence>
<sequence>MLKVLDVFAGAGGFSLGFKLAGNSIIGAIEEDEWAAETFAYNHKDAKVVVGDIQKFSDEYLINAFKDNLPDVILGGPPCQGYSSCIKNAGDPKDPRNSLFQDFLRVGKLFKPELLIMENVPGLISAKTISGEPVLEIMKTELEKIGYHVYTDILEAVRYGIPQIRRRLFVIASRVKLEIPFPEATHYFSDNKQLQIFDSTLKLCPTLWEAISDLPDINAREGNEEVEYDKEPSNEYQYQMRISSLKVYNHVAMKHSQRTIERFKLMSWGDSLADVPEHLKPYKRNSNGMISEKVYDQNSRRLYPHKPCHTIAASFYANFVHPYKNRNFTAREGARIQSFPDWFVFKGKPTVVSHKLLMREGRTAEKHLCQYNQIGNAVPPLLGKAIAENISRNYKKTYASTWSESQS</sequence>
<evidence type="ECO:0000313" key="9">
    <source>
        <dbReference type="Proteomes" id="UP001526143"/>
    </source>
</evidence>
<feature type="active site" evidence="5">
    <location>
        <position position="79"/>
    </location>
</feature>
<protein>
    <recommendedName>
        <fullName evidence="7">Cytosine-specific methyltransferase</fullName>
        <ecNumber evidence="7">2.1.1.37</ecNumber>
    </recommendedName>
</protein>
<dbReference type="EMBL" id="JAOWRF010000114">
    <property type="protein sequence ID" value="MCV3213429.1"/>
    <property type="molecule type" value="Genomic_DNA"/>
</dbReference>
<evidence type="ECO:0000313" key="8">
    <source>
        <dbReference type="EMBL" id="MCV3213429.1"/>
    </source>
</evidence>
<comment type="similarity">
    <text evidence="5 6">Belongs to the class I-like SAM-binding methyltransferase superfamily. C5-methyltransferase family.</text>
</comment>
<dbReference type="GO" id="GO:0008168">
    <property type="term" value="F:methyltransferase activity"/>
    <property type="evidence" value="ECO:0007669"/>
    <property type="project" value="UniProtKB-KW"/>
</dbReference>
<dbReference type="EC" id="2.1.1.37" evidence="7"/>
<evidence type="ECO:0000256" key="3">
    <source>
        <dbReference type="ARBA" id="ARBA00022691"/>
    </source>
</evidence>
<keyword evidence="1 5" id="KW-0489">Methyltransferase</keyword>
<dbReference type="InterPro" id="IPR018117">
    <property type="entry name" value="C5_DNA_meth_AS"/>
</dbReference>
<keyword evidence="9" id="KW-1185">Reference proteome</keyword>
<dbReference type="SUPFAM" id="SSF53335">
    <property type="entry name" value="S-adenosyl-L-methionine-dependent methyltransferases"/>
    <property type="match status" value="1"/>
</dbReference>
<evidence type="ECO:0000256" key="1">
    <source>
        <dbReference type="ARBA" id="ARBA00022603"/>
    </source>
</evidence>
<gene>
    <name evidence="8" type="ORF">OGM63_07795</name>
</gene>
<dbReference type="PRINTS" id="PR00105">
    <property type="entry name" value="C5METTRFRASE"/>
</dbReference>
<evidence type="ECO:0000256" key="6">
    <source>
        <dbReference type="RuleBase" id="RU000416"/>
    </source>
</evidence>
<evidence type="ECO:0000256" key="2">
    <source>
        <dbReference type="ARBA" id="ARBA00022679"/>
    </source>
</evidence>
<dbReference type="PANTHER" id="PTHR10629:SF52">
    <property type="entry name" value="DNA (CYTOSINE-5)-METHYLTRANSFERASE 1"/>
    <property type="match status" value="1"/>
</dbReference>
<evidence type="ECO:0000256" key="5">
    <source>
        <dbReference type="PROSITE-ProRule" id="PRU01016"/>
    </source>
</evidence>
<keyword evidence="4" id="KW-0680">Restriction system</keyword>
<keyword evidence="3 5" id="KW-0949">S-adenosyl-L-methionine</keyword>
<keyword evidence="2 5" id="KW-0808">Transferase</keyword>
<name>A0ABT3AXT3_9CYAN</name>
<dbReference type="PANTHER" id="PTHR10629">
    <property type="entry name" value="CYTOSINE-SPECIFIC METHYLTRANSFERASE"/>
    <property type="match status" value="1"/>
</dbReference>
<proteinExistence type="inferred from homology"/>
<dbReference type="NCBIfam" id="TIGR00675">
    <property type="entry name" value="dcm"/>
    <property type="match status" value="1"/>
</dbReference>
<dbReference type="PROSITE" id="PS51679">
    <property type="entry name" value="SAM_MT_C5"/>
    <property type="match status" value="1"/>
</dbReference>
<dbReference type="PROSITE" id="PS00094">
    <property type="entry name" value="C5_MTASE_1"/>
    <property type="match status" value="1"/>
</dbReference>
<dbReference type="RefSeq" id="WP_263744941.1">
    <property type="nucleotide sequence ID" value="NZ_JAOWRF010000114.1"/>
</dbReference>
<evidence type="ECO:0000256" key="4">
    <source>
        <dbReference type="ARBA" id="ARBA00022747"/>
    </source>
</evidence>
<accession>A0ABT3AXT3</accession>
<dbReference type="Proteomes" id="UP001526143">
    <property type="component" value="Unassembled WGS sequence"/>
</dbReference>
<comment type="catalytic activity">
    <reaction evidence="7">
        <text>a 2'-deoxycytidine in DNA + S-adenosyl-L-methionine = a 5-methyl-2'-deoxycytidine in DNA + S-adenosyl-L-homocysteine + H(+)</text>
        <dbReference type="Rhea" id="RHEA:13681"/>
        <dbReference type="Rhea" id="RHEA-COMP:11369"/>
        <dbReference type="Rhea" id="RHEA-COMP:11370"/>
        <dbReference type="ChEBI" id="CHEBI:15378"/>
        <dbReference type="ChEBI" id="CHEBI:57856"/>
        <dbReference type="ChEBI" id="CHEBI:59789"/>
        <dbReference type="ChEBI" id="CHEBI:85452"/>
        <dbReference type="ChEBI" id="CHEBI:85454"/>
        <dbReference type="EC" id="2.1.1.37"/>
    </reaction>
</comment>
<reference evidence="8 9" key="1">
    <citation type="submission" date="2022-10" db="EMBL/GenBank/DDBJ databases">
        <title>Identification of biosynthetic pathway for the production of the potent trypsin inhibitor radiosumin.</title>
        <authorList>
            <person name="Fewer D.P."/>
            <person name="Delbaje E."/>
            <person name="Ouyang X."/>
            <person name="Agostino P.D."/>
            <person name="Wahlsten M."/>
            <person name="Jokela J."/>
            <person name="Permi P."/>
            <person name="Haapaniemi E."/>
            <person name="Koistinen H."/>
        </authorList>
    </citation>
    <scope>NUCLEOTIDE SEQUENCE [LARGE SCALE GENOMIC DNA]</scope>
    <source>
        <strain evidence="8 9">NIES-515</strain>
    </source>
</reference>
<dbReference type="InterPro" id="IPR050390">
    <property type="entry name" value="C5-Methyltransferase"/>
</dbReference>